<organism evidence="2 3">
    <name type="scientific">Orbilia javanica</name>
    <dbReference type="NCBI Taxonomy" id="47235"/>
    <lineage>
        <taxon>Eukaryota</taxon>
        <taxon>Fungi</taxon>
        <taxon>Dikarya</taxon>
        <taxon>Ascomycota</taxon>
        <taxon>Pezizomycotina</taxon>
        <taxon>Orbiliomycetes</taxon>
        <taxon>Orbiliales</taxon>
        <taxon>Orbiliaceae</taxon>
        <taxon>Orbilia</taxon>
    </lineage>
</organism>
<evidence type="ECO:0000313" key="2">
    <source>
        <dbReference type="EMBL" id="KAK6356266.1"/>
    </source>
</evidence>
<accession>A0AAN8RRS7</accession>
<feature type="compositionally biased region" description="Basic and acidic residues" evidence="1">
    <location>
        <begin position="273"/>
        <end position="283"/>
    </location>
</feature>
<feature type="compositionally biased region" description="Basic and acidic residues" evidence="1">
    <location>
        <begin position="241"/>
        <end position="264"/>
    </location>
</feature>
<protein>
    <submittedName>
        <fullName evidence="2">Uncharacterized protein</fullName>
    </submittedName>
</protein>
<sequence>MARTMAPKLFKARKNKRASKAQRGGTITRPKSPTPSNNGQGIPKTNGKKAKKKDIECPNLVLLGFRRKKCFKELYQAFNRYGVTGHGEMLDRMQEQWRECPTHKNSFSMYWYRLRIQQRALFRTLKKARREERMAKAAELQKEDSDNPEESTGDEENQPNTDTESDGPKTPTKALQGPILQFNLNRTYESVEKAWAFENKDKDLKTQRIPKPGFMRPFTQEFSLEELMVLGKGKRKKGKRNRSDVSKEDVDNAIDKLAEVKISDDSPVDGDEGGNHETVTKTD</sequence>
<dbReference type="AlphaFoldDB" id="A0AAN8RRS7"/>
<keyword evidence="3" id="KW-1185">Reference proteome</keyword>
<feature type="compositionally biased region" description="Acidic residues" evidence="1">
    <location>
        <begin position="146"/>
        <end position="157"/>
    </location>
</feature>
<dbReference type="Proteomes" id="UP001313282">
    <property type="component" value="Unassembled WGS sequence"/>
</dbReference>
<comment type="caution">
    <text evidence="2">The sequence shown here is derived from an EMBL/GenBank/DDBJ whole genome shotgun (WGS) entry which is preliminary data.</text>
</comment>
<evidence type="ECO:0000256" key="1">
    <source>
        <dbReference type="SAM" id="MobiDB-lite"/>
    </source>
</evidence>
<feature type="compositionally biased region" description="Polar residues" evidence="1">
    <location>
        <begin position="29"/>
        <end position="40"/>
    </location>
</feature>
<proteinExistence type="predicted"/>
<name>A0AAN8RRS7_9PEZI</name>
<gene>
    <name evidence="2" type="ORF">TWF718_000636</name>
</gene>
<evidence type="ECO:0000313" key="3">
    <source>
        <dbReference type="Proteomes" id="UP001313282"/>
    </source>
</evidence>
<feature type="compositionally biased region" description="Basic residues" evidence="1">
    <location>
        <begin position="10"/>
        <end position="20"/>
    </location>
</feature>
<feature type="region of interest" description="Disordered" evidence="1">
    <location>
        <begin position="133"/>
        <end position="175"/>
    </location>
</feature>
<feature type="region of interest" description="Disordered" evidence="1">
    <location>
        <begin position="232"/>
        <end position="283"/>
    </location>
</feature>
<reference evidence="2 3" key="1">
    <citation type="submission" date="2019-10" db="EMBL/GenBank/DDBJ databases">
        <authorList>
            <person name="Palmer J.M."/>
        </authorList>
    </citation>
    <scope>NUCLEOTIDE SEQUENCE [LARGE SCALE GENOMIC DNA]</scope>
    <source>
        <strain evidence="2 3">TWF718</strain>
    </source>
</reference>
<feature type="compositionally biased region" description="Basic and acidic residues" evidence="1">
    <location>
        <begin position="133"/>
        <end position="145"/>
    </location>
</feature>
<feature type="region of interest" description="Disordered" evidence="1">
    <location>
        <begin position="1"/>
        <end position="51"/>
    </location>
</feature>
<dbReference type="EMBL" id="JAVHNR010000001">
    <property type="protein sequence ID" value="KAK6356266.1"/>
    <property type="molecule type" value="Genomic_DNA"/>
</dbReference>